<evidence type="ECO:0000313" key="1">
    <source>
        <dbReference type="EMBL" id="KAJ7302080.1"/>
    </source>
</evidence>
<reference evidence="1" key="1">
    <citation type="submission" date="2023-03" db="EMBL/GenBank/DDBJ databases">
        <title>Massive genome expansion in bonnet fungi (Mycena s.s.) driven by repeated elements and novel gene families across ecological guilds.</title>
        <authorList>
            <consortium name="Lawrence Berkeley National Laboratory"/>
            <person name="Harder C.B."/>
            <person name="Miyauchi S."/>
            <person name="Viragh M."/>
            <person name="Kuo A."/>
            <person name="Thoen E."/>
            <person name="Andreopoulos B."/>
            <person name="Lu D."/>
            <person name="Skrede I."/>
            <person name="Drula E."/>
            <person name="Henrissat B."/>
            <person name="Morin E."/>
            <person name="Kohler A."/>
            <person name="Barry K."/>
            <person name="LaButti K."/>
            <person name="Morin E."/>
            <person name="Salamov A."/>
            <person name="Lipzen A."/>
            <person name="Mereny Z."/>
            <person name="Hegedus B."/>
            <person name="Baldrian P."/>
            <person name="Stursova M."/>
            <person name="Weitz H."/>
            <person name="Taylor A."/>
            <person name="Grigoriev I.V."/>
            <person name="Nagy L.G."/>
            <person name="Martin F."/>
            <person name="Kauserud H."/>
        </authorList>
    </citation>
    <scope>NUCLEOTIDE SEQUENCE</scope>
    <source>
        <strain evidence="1">CBHHK002</strain>
    </source>
</reference>
<organism evidence="1 2">
    <name type="scientific">Mycena albidolilacea</name>
    <dbReference type="NCBI Taxonomy" id="1033008"/>
    <lineage>
        <taxon>Eukaryota</taxon>
        <taxon>Fungi</taxon>
        <taxon>Dikarya</taxon>
        <taxon>Basidiomycota</taxon>
        <taxon>Agaricomycotina</taxon>
        <taxon>Agaricomycetes</taxon>
        <taxon>Agaricomycetidae</taxon>
        <taxon>Agaricales</taxon>
        <taxon>Marasmiineae</taxon>
        <taxon>Mycenaceae</taxon>
        <taxon>Mycena</taxon>
    </lineage>
</organism>
<name>A0AAD6YZ58_9AGAR</name>
<dbReference type="AlphaFoldDB" id="A0AAD6YZ58"/>
<evidence type="ECO:0000313" key="2">
    <source>
        <dbReference type="Proteomes" id="UP001218218"/>
    </source>
</evidence>
<dbReference type="Proteomes" id="UP001218218">
    <property type="component" value="Unassembled WGS sequence"/>
</dbReference>
<comment type="caution">
    <text evidence="1">The sequence shown here is derived from an EMBL/GenBank/DDBJ whole genome shotgun (WGS) entry which is preliminary data.</text>
</comment>
<dbReference type="EMBL" id="JARIHO010000121">
    <property type="protein sequence ID" value="KAJ7302080.1"/>
    <property type="molecule type" value="Genomic_DNA"/>
</dbReference>
<feature type="non-terminal residue" evidence="1">
    <location>
        <position position="1"/>
    </location>
</feature>
<sequence>TYHAPQKVVRVISGHLGWVPSVAVKSGNQWFAIGAGEPSRYGIWPRGRVVLT</sequence>
<proteinExistence type="predicted"/>
<accession>A0AAD6YZ58</accession>
<protein>
    <submittedName>
        <fullName evidence="1">Uncharacterized protein</fullName>
    </submittedName>
</protein>
<keyword evidence="2" id="KW-1185">Reference proteome</keyword>
<feature type="non-terminal residue" evidence="1">
    <location>
        <position position="52"/>
    </location>
</feature>
<gene>
    <name evidence="1" type="ORF">DFH08DRAFT_906006</name>
</gene>